<dbReference type="EMBL" id="FNSD01000001">
    <property type="protein sequence ID" value="SEB41938.1"/>
    <property type="molecule type" value="Genomic_DNA"/>
</dbReference>
<dbReference type="SUPFAM" id="SSF110942">
    <property type="entry name" value="HSP90 C-terminal domain"/>
    <property type="match status" value="1"/>
</dbReference>
<dbReference type="CDD" id="cd16927">
    <property type="entry name" value="HATPase_Hsp90-like"/>
    <property type="match status" value="1"/>
</dbReference>
<comment type="subcellular location">
    <subcellularLocation>
        <location evidence="1 10">Cytoplasm</location>
    </subcellularLocation>
</comment>
<evidence type="ECO:0000256" key="3">
    <source>
        <dbReference type="ARBA" id="ARBA00022490"/>
    </source>
</evidence>
<dbReference type="GO" id="GO:0005524">
    <property type="term" value="F:ATP binding"/>
    <property type="evidence" value="ECO:0007669"/>
    <property type="project" value="UniProtKB-UniRule"/>
</dbReference>
<keyword evidence="4 10" id="KW-0547">Nucleotide-binding</keyword>
<dbReference type="SMART" id="SM00387">
    <property type="entry name" value="HATPase_c"/>
    <property type="match status" value="1"/>
</dbReference>
<accession>A0A1H4J8G7</accession>
<dbReference type="Pfam" id="PF13589">
    <property type="entry name" value="HATPase_c_3"/>
    <property type="match status" value="1"/>
</dbReference>
<proteinExistence type="inferred from homology"/>
<evidence type="ECO:0000313" key="13">
    <source>
        <dbReference type="EMBL" id="SEB41938.1"/>
    </source>
</evidence>
<evidence type="ECO:0000256" key="1">
    <source>
        <dbReference type="ARBA" id="ARBA00004496"/>
    </source>
</evidence>
<organism evidence="13 14">
    <name type="scientific">Terriglobus roseus</name>
    <dbReference type="NCBI Taxonomy" id="392734"/>
    <lineage>
        <taxon>Bacteria</taxon>
        <taxon>Pseudomonadati</taxon>
        <taxon>Acidobacteriota</taxon>
        <taxon>Terriglobia</taxon>
        <taxon>Terriglobales</taxon>
        <taxon>Acidobacteriaceae</taxon>
        <taxon>Terriglobus</taxon>
    </lineage>
</organism>
<dbReference type="GO" id="GO:0005737">
    <property type="term" value="C:cytoplasm"/>
    <property type="evidence" value="ECO:0007669"/>
    <property type="project" value="UniProtKB-SubCell"/>
</dbReference>
<keyword evidence="6 10" id="KW-0346">Stress response</keyword>
<feature type="binding site" evidence="11">
    <location>
        <position position="31"/>
    </location>
    <ligand>
        <name>ATP</name>
        <dbReference type="ChEBI" id="CHEBI:30616"/>
    </ligand>
</feature>
<dbReference type="FunFam" id="3.30.565.10:FF:000009">
    <property type="entry name" value="Molecular chaperone HtpG"/>
    <property type="match status" value="1"/>
</dbReference>
<keyword evidence="5 10" id="KW-0067">ATP-binding</keyword>
<gene>
    <name evidence="10" type="primary">htpG</name>
    <name evidence="13" type="ORF">SAMN05443244_0405</name>
</gene>
<feature type="binding site" evidence="11">
    <location>
        <position position="35"/>
    </location>
    <ligand>
        <name>ATP</name>
        <dbReference type="ChEBI" id="CHEBI:30616"/>
    </ligand>
</feature>
<dbReference type="InterPro" id="IPR037196">
    <property type="entry name" value="HSP90_C"/>
</dbReference>
<dbReference type="Proteomes" id="UP000182409">
    <property type="component" value="Unassembled WGS sequence"/>
</dbReference>
<feature type="binding site" evidence="11">
    <location>
        <position position="81"/>
    </location>
    <ligand>
        <name>ATP</name>
        <dbReference type="ChEBI" id="CHEBI:30616"/>
    </ligand>
</feature>
<keyword evidence="7 10" id="KW-0143">Chaperone</keyword>
<evidence type="ECO:0000256" key="11">
    <source>
        <dbReference type="PIRSR" id="PIRSR002583-1"/>
    </source>
</evidence>
<evidence type="ECO:0000256" key="7">
    <source>
        <dbReference type="ARBA" id="ARBA00023186"/>
    </source>
</evidence>
<dbReference type="OrthoDB" id="9802640at2"/>
<keyword evidence="3 10" id="KW-0963">Cytoplasm</keyword>
<dbReference type="AlphaFoldDB" id="A0A1H4J8G7"/>
<dbReference type="RefSeq" id="WP_074652118.1">
    <property type="nucleotide sequence ID" value="NZ_FNSD01000001.1"/>
</dbReference>
<protein>
    <recommendedName>
        <fullName evidence="9 10">Chaperone protein HtpG</fullName>
    </recommendedName>
    <alternativeName>
        <fullName evidence="10">Heat shock protein HtpG</fullName>
    </alternativeName>
    <alternativeName>
        <fullName evidence="10">High temperature protein G</fullName>
    </alternativeName>
</protein>
<dbReference type="GO" id="GO:0140662">
    <property type="term" value="F:ATP-dependent protein folding chaperone"/>
    <property type="evidence" value="ECO:0007669"/>
    <property type="project" value="InterPro"/>
</dbReference>
<dbReference type="InterPro" id="IPR036890">
    <property type="entry name" value="HATPase_C_sf"/>
</dbReference>
<dbReference type="Gene3D" id="3.30.565.10">
    <property type="entry name" value="Histidine kinase-like ATPase, C-terminal domain"/>
    <property type="match status" value="1"/>
</dbReference>
<dbReference type="PRINTS" id="PR00775">
    <property type="entry name" value="HEATSHOCK90"/>
</dbReference>
<dbReference type="InterPro" id="IPR020568">
    <property type="entry name" value="Ribosomal_Su5_D2-typ_SF"/>
</dbReference>
<feature type="binding site" evidence="11">
    <location>
        <position position="86"/>
    </location>
    <ligand>
        <name>ATP</name>
        <dbReference type="ChEBI" id="CHEBI:30616"/>
    </ligand>
</feature>
<dbReference type="SUPFAM" id="SSF54211">
    <property type="entry name" value="Ribosomal protein S5 domain 2-like"/>
    <property type="match status" value="1"/>
</dbReference>
<dbReference type="GO" id="GO:0016887">
    <property type="term" value="F:ATP hydrolysis activity"/>
    <property type="evidence" value="ECO:0007669"/>
    <property type="project" value="InterPro"/>
</dbReference>
<dbReference type="FunFam" id="3.30.230.80:FF:000002">
    <property type="entry name" value="Molecular chaperone HtpG"/>
    <property type="match status" value="1"/>
</dbReference>
<comment type="function">
    <text evidence="8 10">Molecular chaperone. Has ATPase activity.</text>
</comment>
<dbReference type="HAMAP" id="MF_00505">
    <property type="entry name" value="HSP90"/>
    <property type="match status" value="1"/>
</dbReference>
<dbReference type="Gene3D" id="3.40.50.11260">
    <property type="match status" value="1"/>
</dbReference>
<feature type="binding site" evidence="11">
    <location>
        <position position="177"/>
    </location>
    <ligand>
        <name>ATP</name>
        <dbReference type="ChEBI" id="CHEBI:30616"/>
    </ligand>
</feature>
<evidence type="ECO:0000256" key="4">
    <source>
        <dbReference type="ARBA" id="ARBA00022741"/>
    </source>
</evidence>
<evidence type="ECO:0000313" key="14">
    <source>
        <dbReference type="Proteomes" id="UP000182409"/>
    </source>
</evidence>
<feature type="binding site" evidence="11">
    <location>
        <begin position="123"/>
        <end position="128"/>
    </location>
    <ligand>
        <name>ATP</name>
        <dbReference type="ChEBI" id="CHEBI:30616"/>
    </ligand>
</feature>
<evidence type="ECO:0000256" key="2">
    <source>
        <dbReference type="ARBA" id="ARBA00008239"/>
    </source>
</evidence>
<dbReference type="Gene3D" id="1.20.120.790">
    <property type="entry name" value="Heat shock protein 90, C-terminal domain"/>
    <property type="match status" value="1"/>
</dbReference>
<evidence type="ECO:0000259" key="12">
    <source>
        <dbReference type="SMART" id="SM00387"/>
    </source>
</evidence>
<evidence type="ECO:0000256" key="6">
    <source>
        <dbReference type="ARBA" id="ARBA00023016"/>
    </source>
</evidence>
<feature type="region of interest" description="C" evidence="10">
    <location>
        <begin position="555"/>
        <end position="629"/>
    </location>
</feature>
<dbReference type="NCBIfam" id="NF003555">
    <property type="entry name" value="PRK05218.1"/>
    <property type="match status" value="1"/>
</dbReference>
<dbReference type="SUPFAM" id="SSF55874">
    <property type="entry name" value="ATPase domain of HSP90 chaperone/DNA topoisomerase II/histidine kinase"/>
    <property type="match status" value="1"/>
</dbReference>
<dbReference type="InterPro" id="IPR001404">
    <property type="entry name" value="Hsp90_fam"/>
</dbReference>
<dbReference type="GO" id="GO:0051082">
    <property type="term" value="F:unfolded protein binding"/>
    <property type="evidence" value="ECO:0007669"/>
    <property type="project" value="UniProtKB-UniRule"/>
</dbReference>
<feature type="binding site" evidence="11">
    <location>
        <position position="345"/>
    </location>
    <ligand>
        <name>ATP</name>
        <dbReference type="ChEBI" id="CHEBI:30616"/>
    </ligand>
</feature>
<evidence type="ECO:0000256" key="5">
    <source>
        <dbReference type="ARBA" id="ARBA00022840"/>
    </source>
</evidence>
<name>A0A1H4J8G7_9BACT</name>
<feature type="domain" description="Histidine kinase/HSP90-like ATPase" evidence="12">
    <location>
        <begin position="24"/>
        <end position="187"/>
    </location>
</feature>
<sequence length="629" mass="70493">MSKQQFQTEVSQLLQLIVHSLYSHPEIFLRELISNSSDALDKLRHLALTDERLKALVGSGIDAPRIDLTLDEDAKTLTLSDTGIGMNEEDLVAHLGTIARSGTKNFLAQLSGDAKKDSNLIGQFGVGFYSVFMVSDKVEVLSRKAGEDKTWKWTSDGKTGFDLEEATGSGARASAGTTVLIHLNDEGAQYANGYRLQEIVKKYSNHIAFPIFLTYDKSEWNAEKKESEKSRVTEQVNAASAMWQRSKSELTDEDYQEFYKSITGEWEDPLFWFHTRAEGTMEYTTLFYIPAKAPSDLYQADYKGGIKLYVKRVFIMDDSKELLPPYLRFVRGIIDSEDLPLNVSREILQQNKVLTSIKTASVKKILGELKTIAANDPAKYGQFIEQYNRPLKEGVYGDYANRDTLLELVRFKTTKADGLTSLAEVKDRMQPEQKALYFITGGSESMLRNSPLLEIYKKKGIEVLLLDDDIDEIVFSSVPKYGDIDLKAVNSATASEDLKDDSAPEKSEELKPLLEKIKAALGDAVKEVRASSRLADSPSVIVSDEDEPSARMRQMMRAMGQKELPEPTPTLEINPDHEIIRKLLADPSNSKVEDAAWLLFDQGLLLEGVPLKDPAVFVQRLNRVLNQSI</sequence>
<reference evidence="13 14" key="1">
    <citation type="submission" date="2016-10" db="EMBL/GenBank/DDBJ databases">
        <authorList>
            <person name="de Groot N.N."/>
        </authorList>
    </citation>
    <scope>NUCLEOTIDE SEQUENCE [LARGE SCALE GENOMIC DNA]</scope>
    <source>
        <strain evidence="13 14">AB35.6</strain>
    </source>
</reference>
<feature type="binding site" evidence="11">
    <location>
        <begin position="101"/>
        <end position="102"/>
    </location>
    <ligand>
        <name>ATP</name>
        <dbReference type="ChEBI" id="CHEBI:30616"/>
    </ligand>
</feature>
<evidence type="ECO:0000256" key="8">
    <source>
        <dbReference type="ARBA" id="ARBA00058590"/>
    </source>
</evidence>
<dbReference type="Pfam" id="PF00183">
    <property type="entry name" value="HSP90"/>
    <property type="match status" value="1"/>
</dbReference>
<comment type="caution">
    <text evidence="10">Lacks conserved residue(s) required for the propagation of feature annotation.</text>
</comment>
<dbReference type="InterPro" id="IPR003594">
    <property type="entry name" value="HATPase_dom"/>
</dbReference>
<dbReference type="Gene3D" id="3.30.230.80">
    <property type="match status" value="1"/>
</dbReference>
<evidence type="ECO:0000256" key="9">
    <source>
        <dbReference type="ARBA" id="ARBA00070675"/>
    </source>
</evidence>
<comment type="similarity">
    <text evidence="2 10">Belongs to the heat shock protein 90 family.</text>
</comment>
<dbReference type="PANTHER" id="PTHR11528">
    <property type="entry name" value="HEAT SHOCK PROTEIN 90 FAMILY MEMBER"/>
    <property type="match status" value="1"/>
</dbReference>
<evidence type="ECO:0000256" key="10">
    <source>
        <dbReference type="HAMAP-Rule" id="MF_00505"/>
    </source>
</evidence>
<dbReference type="InterPro" id="IPR020575">
    <property type="entry name" value="Hsp90_N"/>
</dbReference>
<comment type="subunit">
    <text evidence="10">Homodimer.</text>
</comment>
<feature type="region of interest" description="A; substrate-binding" evidence="10">
    <location>
        <begin position="1"/>
        <end position="345"/>
    </location>
</feature>
<dbReference type="PIRSF" id="PIRSF002583">
    <property type="entry name" value="Hsp90"/>
    <property type="match status" value="1"/>
</dbReference>